<name>A0A448PGW1_9ACTO</name>
<dbReference type="EMBL" id="LR134476">
    <property type="protein sequence ID" value="VEI14134.1"/>
    <property type="molecule type" value="Genomic_DNA"/>
</dbReference>
<sequence>MAQALGVDRRYRRAGLLCVATLIAALCGCGESASDPSEPSEDAFTLLVTPNIDADVYLVGIETYANGDVVSITAESNANLSVFDPPATFEFIDDENLTKLENAEATVQVYVATSKVQAEESNARMDFTGLHKVGQQVPITVVRGQTQSLTVP</sequence>
<reference evidence="1 2" key="1">
    <citation type="submission" date="2018-12" db="EMBL/GenBank/DDBJ databases">
        <authorList>
            <consortium name="Pathogen Informatics"/>
        </authorList>
    </citation>
    <scope>NUCLEOTIDE SEQUENCE [LARGE SCALE GENOMIC DNA]</scope>
    <source>
        <strain evidence="1 2">NCTC13354</strain>
    </source>
</reference>
<keyword evidence="2" id="KW-1185">Reference proteome</keyword>
<gene>
    <name evidence="1" type="ORF">NCTC13354_01866</name>
</gene>
<protein>
    <submittedName>
        <fullName evidence="1">Uncharacterized protein</fullName>
    </submittedName>
</protein>
<evidence type="ECO:0000313" key="1">
    <source>
        <dbReference type="EMBL" id="VEI14134.1"/>
    </source>
</evidence>
<dbReference type="KEGG" id="tbw:NCTC13354_01866"/>
<accession>A0A448PGW1</accession>
<evidence type="ECO:0000313" key="2">
    <source>
        <dbReference type="Proteomes" id="UP000269542"/>
    </source>
</evidence>
<dbReference type="AlphaFoldDB" id="A0A448PGW1"/>
<organism evidence="1 2">
    <name type="scientific">Trueperella bialowiezensis</name>
    <dbReference type="NCBI Taxonomy" id="312285"/>
    <lineage>
        <taxon>Bacteria</taxon>
        <taxon>Bacillati</taxon>
        <taxon>Actinomycetota</taxon>
        <taxon>Actinomycetes</taxon>
        <taxon>Actinomycetales</taxon>
        <taxon>Actinomycetaceae</taxon>
        <taxon>Trueperella</taxon>
    </lineage>
</organism>
<dbReference type="RefSeq" id="WP_126417168.1">
    <property type="nucleotide sequence ID" value="NZ_LR134476.1"/>
</dbReference>
<proteinExistence type="predicted"/>
<dbReference type="Proteomes" id="UP000269542">
    <property type="component" value="Chromosome"/>
</dbReference>